<organism evidence="3 4">
    <name type="scientific">Litoribacillus peritrichatus</name>
    <dbReference type="NCBI Taxonomy" id="718191"/>
    <lineage>
        <taxon>Bacteria</taxon>
        <taxon>Pseudomonadati</taxon>
        <taxon>Pseudomonadota</taxon>
        <taxon>Gammaproteobacteria</taxon>
        <taxon>Oceanospirillales</taxon>
        <taxon>Oceanospirillaceae</taxon>
        <taxon>Litoribacillus</taxon>
    </lineage>
</organism>
<dbReference type="PANTHER" id="PTHR34384">
    <property type="entry name" value="L-2,3-DIAMINOPROPANOATE--CITRATE LIGASE"/>
    <property type="match status" value="1"/>
</dbReference>
<dbReference type="Gene3D" id="1.10.510.40">
    <property type="match status" value="1"/>
</dbReference>
<sequence>MITTDGSKLGDSEHVISCWPALKARIDAQKTNWLAQLDTELTSHRSFSISKIHHCLEIAEKRSLQKLLNAMLREGLLTFQDTEFFCLERKDRWICMNGQALLKASSALRSGLGGLLVFDGLIRVLPLNIEGRCVSEINYSVELLSVLVDSGQVSLDVARRFSFDVQDSILNDALALAYRDSWDAYLRDQMVEHQTENLWWWCLNVLPANQRSIFFEQWGTTGHPFHPTDKSKQGLSPAEVVSMSPEYEGGAEVRLAAIAKVHVHVESMDNLLYEDWFKAHFPEWFGQWQARLEALTLRPEDYCPIPVYPWQAENILPELFEHLLESRDLVLLDGPLLETRASMSFRTMMAADLWMKPHIKLPIALQMTSAKRLLSTRSCEMGPRFSQLMKGLLIRDARLGQYLAIMPELVGVHYRTDQGNEDSLGANLSVLFRLNPQLCCESGKITVPAGSLLTNLPEYPGKTAGSSPFIVDVMHCNGVVTRDQVLAYVKTYLQVVLDGPLRLYLQYGIALEAHQQNSLIEFDPDGTPRKIIVRDFGAFRIHKTRFLRAGLSMTFHHDQRLLTDDLNEVRDKLIHALLISHVGELVQAVSLHYQIPEINFWCLVREIIDGVMSGYRAEMEPESFAADYHALVQQRWNIKALLRMRLENTGDYIYQRLDNPLTKV</sequence>
<dbReference type="InterPro" id="IPR007310">
    <property type="entry name" value="Aerobactin_biosyn_IucA/IucC_N"/>
</dbReference>
<feature type="domain" description="Aerobactin siderophore biosynthesis IucA/IucC-like C-terminal" evidence="2">
    <location>
        <begin position="487"/>
        <end position="651"/>
    </location>
</feature>
<reference evidence="4" key="1">
    <citation type="journal article" date="2019" name="Int. J. Syst. Evol. Microbiol.">
        <title>The Global Catalogue of Microorganisms (GCM) 10K type strain sequencing project: providing services to taxonomists for standard genome sequencing and annotation.</title>
        <authorList>
            <consortium name="The Broad Institute Genomics Platform"/>
            <consortium name="The Broad Institute Genome Sequencing Center for Infectious Disease"/>
            <person name="Wu L."/>
            <person name="Ma J."/>
        </authorList>
    </citation>
    <scope>NUCLEOTIDE SEQUENCE [LARGE SCALE GENOMIC DNA]</scope>
    <source>
        <strain evidence="4">JCM 17551</strain>
    </source>
</reference>
<dbReference type="InterPro" id="IPR037455">
    <property type="entry name" value="LucA/IucC-like"/>
</dbReference>
<dbReference type="Proteomes" id="UP001501565">
    <property type="component" value="Unassembled WGS sequence"/>
</dbReference>
<feature type="domain" description="Aerobactin siderophore biosynthesis IucA/IucC N-terminal" evidence="1">
    <location>
        <begin position="213"/>
        <end position="453"/>
    </location>
</feature>
<protein>
    <submittedName>
        <fullName evidence="3">Rhizoferrin biosynthesis protein FslA</fullName>
    </submittedName>
</protein>
<evidence type="ECO:0000259" key="1">
    <source>
        <dbReference type="Pfam" id="PF04183"/>
    </source>
</evidence>
<name>A0ABP7NCD5_9GAMM</name>
<keyword evidence="4" id="KW-1185">Reference proteome</keyword>
<dbReference type="Pfam" id="PF06276">
    <property type="entry name" value="FhuF"/>
    <property type="match status" value="1"/>
</dbReference>
<accession>A0ABP7NCD5</accession>
<dbReference type="EMBL" id="BAABBN010000017">
    <property type="protein sequence ID" value="GAA3942684.1"/>
    <property type="molecule type" value="Genomic_DNA"/>
</dbReference>
<dbReference type="Pfam" id="PF04183">
    <property type="entry name" value="IucA_IucC"/>
    <property type="match status" value="1"/>
</dbReference>
<proteinExistence type="predicted"/>
<gene>
    <name evidence="3" type="primary">fslA</name>
    <name evidence="3" type="ORF">GCM10022277_43160</name>
</gene>
<evidence type="ECO:0000313" key="4">
    <source>
        <dbReference type="Proteomes" id="UP001501565"/>
    </source>
</evidence>
<evidence type="ECO:0000259" key="2">
    <source>
        <dbReference type="Pfam" id="PF06276"/>
    </source>
</evidence>
<comment type="caution">
    <text evidence="3">The sequence shown here is derived from an EMBL/GenBank/DDBJ whole genome shotgun (WGS) entry which is preliminary data.</text>
</comment>
<dbReference type="InterPro" id="IPR022770">
    <property type="entry name" value="IucA/IucC-like_C"/>
</dbReference>
<evidence type="ECO:0000313" key="3">
    <source>
        <dbReference type="EMBL" id="GAA3942684.1"/>
    </source>
</evidence>
<dbReference type="RefSeq" id="WP_344800746.1">
    <property type="nucleotide sequence ID" value="NZ_BAABBN010000017.1"/>
</dbReference>